<dbReference type="AlphaFoldDB" id="V5HF55"/>
<sequence length="84" mass="9495">MSKRLHMDYVLVKVERGSEDLSLHNILLELPPTLTNSTVSVACCFNDKCSPPVSTMVKTKKSGARYRLPQRRRQGSRRNRAGHA</sequence>
<protein>
    <submittedName>
        <fullName evidence="2">Uncharacterized protein</fullName>
    </submittedName>
</protein>
<proteinExistence type="evidence at transcript level"/>
<evidence type="ECO:0000313" key="2">
    <source>
        <dbReference type="EMBL" id="JAB73847.1"/>
    </source>
</evidence>
<evidence type="ECO:0000256" key="1">
    <source>
        <dbReference type="SAM" id="MobiDB-lite"/>
    </source>
</evidence>
<accession>V5HF55</accession>
<reference evidence="2" key="1">
    <citation type="journal article" date="2015" name="Sci. Rep.">
        <title>Tissue- and time-dependent transcription in Ixodes ricinus salivary glands and midguts when blood feeding on the vertebrate host.</title>
        <authorList>
            <person name="Kotsyfakis M."/>
            <person name="Schwarz A."/>
            <person name="Erhart J."/>
            <person name="Ribeiro J.M."/>
        </authorList>
    </citation>
    <scope>NUCLEOTIDE SEQUENCE</scope>
    <source>
        <tissue evidence="2">Salivary gland and midgut</tissue>
    </source>
</reference>
<feature type="compositionally biased region" description="Basic residues" evidence="1">
    <location>
        <begin position="58"/>
        <end position="84"/>
    </location>
</feature>
<dbReference type="EMBL" id="GANP01010621">
    <property type="protein sequence ID" value="JAB73847.1"/>
    <property type="molecule type" value="mRNA"/>
</dbReference>
<name>V5HF55_IXORI</name>
<organism evidence="2">
    <name type="scientific">Ixodes ricinus</name>
    <name type="common">Common tick</name>
    <name type="synonym">Acarus ricinus</name>
    <dbReference type="NCBI Taxonomy" id="34613"/>
    <lineage>
        <taxon>Eukaryota</taxon>
        <taxon>Metazoa</taxon>
        <taxon>Ecdysozoa</taxon>
        <taxon>Arthropoda</taxon>
        <taxon>Chelicerata</taxon>
        <taxon>Arachnida</taxon>
        <taxon>Acari</taxon>
        <taxon>Parasitiformes</taxon>
        <taxon>Ixodida</taxon>
        <taxon>Ixodoidea</taxon>
        <taxon>Ixodidae</taxon>
        <taxon>Ixodinae</taxon>
        <taxon>Ixodes</taxon>
    </lineage>
</organism>
<feature type="region of interest" description="Disordered" evidence="1">
    <location>
        <begin position="56"/>
        <end position="84"/>
    </location>
</feature>